<dbReference type="EMBL" id="JADBJN010000004">
    <property type="protein sequence ID" value="KAG5668258.1"/>
    <property type="molecule type" value="Genomic_DNA"/>
</dbReference>
<feature type="transmembrane region" description="Helical" evidence="1">
    <location>
        <begin position="21"/>
        <end position="50"/>
    </location>
</feature>
<reference evidence="2" key="1">
    <citation type="submission" date="2021-03" db="EMBL/GenBank/DDBJ databases">
        <title>Chromosome level genome of the anhydrobiotic midge Polypedilum vanderplanki.</title>
        <authorList>
            <person name="Yoshida Y."/>
            <person name="Kikawada T."/>
            <person name="Gusev O."/>
        </authorList>
    </citation>
    <scope>NUCLEOTIDE SEQUENCE</scope>
    <source>
        <strain evidence="2">NIAS01</strain>
        <tissue evidence="2">Whole body or cell culture</tissue>
    </source>
</reference>
<evidence type="ECO:0000313" key="2">
    <source>
        <dbReference type="EMBL" id="KAG5668258.1"/>
    </source>
</evidence>
<protein>
    <submittedName>
        <fullName evidence="2">Uncharacterized protein</fullName>
    </submittedName>
</protein>
<keyword evidence="1" id="KW-1133">Transmembrane helix</keyword>
<name>A0A9J6BEW8_POLVA</name>
<feature type="transmembrane region" description="Helical" evidence="1">
    <location>
        <begin position="102"/>
        <end position="123"/>
    </location>
</feature>
<keyword evidence="3" id="KW-1185">Reference proteome</keyword>
<evidence type="ECO:0000256" key="1">
    <source>
        <dbReference type="SAM" id="Phobius"/>
    </source>
</evidence>
<feature type="transmembrane region" description="Helical" evidence="1">
    <location>
        <begin position="168"/>
        <end position="189"/>
    </location>
</feature>
<evidence type="ECO:0000313" key="3">
    <source>
        <dbReference type="Proteomes" id="UP001107558"/>
    </source>
</evidence>
<accession>A0A9J6BEW8</accession>
<gene>
    <name evidence="2" type="ORF">PVAND_016205</name>
</gene>
<organism evidence="2 3">
    <name type="scientific">Polypedilum vanderplanki</name>
    <name type="common">Sleeping chironomid midge</name>
    <dbReference type="NCBI Taxonomy" id="319348"/>
    <lineage>
        <taxon>Eukaryota</taxon>
        <taxon>Metazoa</taxon>
        <taxon>Ecdysozoa</taxon>
        <taxon>Arthropoda</taxon>
        <taxon>Hexapoda</taxon>
        <taxon>Insecta</taxon>
        <taxon>Pterygota</taxon>
        <taxon>Neoptera</taxon>
        <taxon>Endopterygota</taxon>
        <taxon>Diptera</taxon>
        <taxon>Nematocera</taxon>
        <taxon>Chironomoidea</taxon>
        <taxon>Chironomidae</taxon>
        <taxon>Chironominae</taxon>
        <taxon>Polypedilum</taxon>
        <taxon>Polypedilum</taxon>
    </lineage>
</organism>
<dbReference type="Proteomes" id="UP001107558">
    <property type="component" value="Chromosome 4"/>
</dbReference>
<keyword evidence="1" id="KW-0472">Membrane</keyword>
<comment type="caution">
    <text evidence="2">The sequence shown here is derived from an EMBL/GenBank/DDBJ whole genome shotgun (WGS) entry which is preliminary data.</text>
</comment>
<proteinExistence type="predicted"/>
<sequence>MVSRNFLRPSTFLWCFKLETGGFFIGSVGLFCAVFQIFANTILILLLLIAQDFCAQKFYNWLGFGEFTTEINYNLQKAKNYTHEAVKNATDIDIDCSHYEKIPFGIILLISICFNVISIIAHYRLVKGVEESDSSRLPLTITFYKFFILLKFVFLIILGVLTVFSYQIIYPLIVTFLILLSDIYVYTVIDTIRYKYDNASELGVLNSKHNGVKTKKRESIRIDTIDDLHQGIQEKRKYEVNEMKIVEAKEKV</sequence>
<feature type="transmembrane region" description="Helical" evidence="1">
    <location>
        <begin position="143"/>
        <end position="162"/>
    </location>
</feature>
<dbReference type="AlphaFoldDB" id="A0A9J6BEW8"/>
<keyword evidence="1" id="KW-0812">Transmembrane</keyword>